<dbReference type="SUPFAM" id="SSF56784">
    <property type="entry name" value="HAD-like"/>
    <property type="match status" value="1"/>
</dbReference>
<dbReference type="InterPro" id="IPR047819">
    <property type="entry name" value="P5A-ATPase_N"/>
</dbReference>
<evidence type="ECO:0000256" key="8">
    <source>
        <dbReference type="ARBA" id="ARBA00022840"/>
    </source>
</evidence>
<dbReference type="Pfam" id="PF13246">
    <property type="entry name" value="Cation_ATPase"/>
    <property type="match status" value="1"/>
</dbReference>
<keyword evidence="10 14" id="KW-1278">Translocase</keyword>
<dbReference type="InterPro" id="IPR018303">
    <property type="entry name" value="ATPase_P-typ_P_site"/>
</dbReference>
<evidence type="ECO:0000259" key="17">
    <source>
        <dbReference type="Pfam" id="PF00690"/>
    </source>
</evidence>
<dbReference type="Pfam" id="PF00122">
    <property type="entry name" value="E1-E2_ATPase"/>
    <property type="match status" value="1"/>
</dbReference>
<dbReference type="SFLD" id="SFLDF00027">
    <property type="entry name" value="p-type_atpase"/>
    <property type="match status" value="1"/>
</dbReference>
<comment type="catalytic activity">
    <reaction evidence="13 14">
        <text>ATP + H2O = ADP + phosphate + H(+)</text>
        <dbReference type="Rhea" id="RHEA:13065"/>
        <dbReference type="ChEBI" id="CHEBI:15377"/>
        <dbReference type="ChEBI" id="CHEBI:15378"/>
        <dbReference type="ChEBI" id="CHEBI:30616"/>
        <dbReference type="ChEBI" id="CHEBI:43474"/>
        <dbReference type="ChEBI" id="CHEBI:456216"/>
    </reaction>
</comment>
<keyword evidence="11 14" id="KW-1133">Transmembrane helix</keyword>
<dbReference type="GO" id="GO:0140358">
    <property type="term" value="F:P-type transmembrane transporter activity"/>
    <property type="evidence" value="ECO:0007669"/>
    <property type="project" value="InterPro"/>
</dbReference>
<dbReference type="Gene3D" id="3.40.50.1000">
    <property type="entry name" value="HAD superfamily/HAD-like"/>
    <property type="match status" value="1"/>
</dbReference>
<comment type="similarity">
    <text evidence="2 14">Belongs to the cation transport ATPase (P-type) (TC 3.A.3) family. Type V subfamily.</text>
</comment>
<evidence type="ECO:0000256" key="14">
    <source>
        <dbReference type="RuleBase" id="RU362082"/>
    </source>
</evidence>
<dbReference type="InterPro" id="IPR001757">
    <property type="entry name" value="P_typ_ATPase"/>
</dbReference>
<dbReference type="SUPFAM" id="SSF81653">
    <property type="entry name" value="Calcium ATPase, transduction domain A"/>
    <property type="match status" value="1"/>
</dbReference>
<dbReference type="Pfam" id="PF00689">
    <property type="entry name" value="Cation_ATPase_C"/>
    <property type="match status" value="1"/>
</dbReference>
<dbReference type="Pfam" id="PF00690">
    <property type="entry name" value="Cation_ATPase_N"/>
    <property type="match status" value="1"/>
</dbReference>
<evidence type="ECO:0000256" key="13">
    <source>
        <dbReference type="ARBA" id="ARBA00049360"/>
    </source>
</evidence>
<evidence type="ECO:0000259" key="18">
    <source>
        <dbReference type="Pfam" id="PF12409"/>
    </source>
</evidence>
<dbReference type="InterPro" id="IPR059000">
    <property type="entry name" value="ATPase_P-type_domA"/>
</dbReference>
<evidence type="ECO:0000256" key="1">
    <source>
        <dbReference type="ARBA" id="ARBA00004107"/>
    </source>
</evidence>
<feature type="domain" description="P-type ATPase A" evidence="15">
    <location>
        <begin position="247"/>
        <end position="368"/>
    </location>
</feature>
<feature type="domain" description="Cation-transporting P-type ATPase C-terminal" evidence="16">
    <location>
        <begin position="902"/>
        <end position="1072"/>
    </location>
</feature>
<keyword evidence="9 14" id="KW-0460">Magnesium</keyword>
<dbReference type="InterPro" id="IPR023298">
    <property type="entry name" value="ATPase_P-typ_TM_dom_sf"/>
</dbReference>
<feature type="transmembrane region" description="Helical" evidence="14">
    <location>
        <begin position="908"/>
        <end position="926"/>
    </location>
</feature>
<keyword evidence="12 14" id="KW-0472">Membrane</keyword>
<dbReference type="InterPro" id="IPR023299">
    <property type="entry name" value="ATPase_P-typ_cyto_dom_N"/>
</dbReference>
<keyword evidence="20" id="KW-1185">Reference proteome</keyword>
<dbReference type="PROSITE" id="PS00154">
    <property type="entry name" value="ATPASE_E1_E2"/>
    <property type="match status" value="1"/>
</dbReference>
<evidence type="ECO:0000256" key="11">
    <source>
        <dbReference type="ARBA" id="ARBA00022989"/>
    </source>
</evidence>
<keyword evidence="4 14" id="KW-0812">Transmembrane</keyword>
<keyword evidence="6 14" id="KW-0547">Nucleotide-binding</keyword>
<sequence>MMNNSRPYEYQNIDEIRYQQVLLLDNQDELKIYLYGYEQSKLNNVIYNFLGIIFLGIPFLIFNAWPQLKTIKFKKCPLETASVLLVLDHYGKYTLETVKTDKLKVPNIGPYNLRYFLYQHTKYVWDIEDKVFSTLDNLIPPNTVDDYLNNTSGLFDVDYIDLYKLFGPNKISVKIKSYWKLFFDEVFNPFYIFQVFSVVLWCVDDYMIYAGCVVVLTLFSSITSLIQTRKQSEAVHDLVESSVCHQVKVVRQNLLFEINELNINPVELVPGDLIILPPNNFVMPCDAVLLTGECIVNESVLTGESVPVTKTALHSSNDVYSIGGLHRRQTLFSGTTLIQTRYYENDDVLARVVRTGFDTTKGALVKSILFPSPVGLKFYRDSLKFVFVLFTIAAFGMAYCLYVYNERHAQLRYIITRALDIITIVVPPALPAAMAMGTVYSQARLKKAGIFCISPPIIPVCGKIKLACFDKTGTLTHDSLDMKSLIPCDRSQFTDPVTDICYVDLKSKLVQAMACCHDLTRIDGVLQGDPLDLIMFEFTKWEFEEPGNDENARFDKLAPTTVIPGKMCSKQVLQSEDDDLYQIGIIRKFPFSSTLQCMSVVSRNLQEPCMTAFVKGAPEKIKSMCNRESLPNNFDTLLSEYTVQGFRVIAIAYKNLPRKFTWKESQKAKREVIECNLNFLGFLVMQNLLKEQTVPALRTLQMANIRTVMITGDNILTAIAVARDCDMVKRHEQISVMSVIDEDNEQAIPRLHVENDGLLYGDEKCHLAIDGKTWEILKQHYSDLIPSVLVRATIFARFQPDQKAQLIGQFQKIDYVVSMVGDGANDCGALKAAHVGVSLSQAEASVAAPFTSMVNDISCLIDLILEGRCALVTSFAIFKYMALYSLIQFITIIILYHHCSILGDFQFLFIDLVITTILAVTIGRQGPSKLLSAKRPIGSLVSAKNVIPLVLQIGSCAAVQLAALFFLFQQHWFKPIPDQDEEVVVSWENTVLFTVSCFQYITIAAVYSKGKPYRQPLYKNFWLLFSALVLTIFTAWIMMYPCKEVAKIMDIIYVHDREQTIFRCILIAFPVLHLFVAIFIESVLSDREWLKKIIRCLRRKTKPKNEYKRLQTARLDASMFNAQEQSYYVNIPIM</sequence>
<dbReference type="NCBIfam" id="TIGR01494">
    <property type="entry name" value="ATPase_P-type"/>
    <property type="match status" value="2"/>
</dbReference>
<dbReference type="SFLD" id="SFLDS00003">
    <property type="entry name" value="Haloacid_Dehalogenase"/>
    <property type="match status" value="1"/>
</dbReference>
<dbReference type="FunFam" id="3.40.1110.10:FF:000026">
    <property type="entry name" value="Cation-transporting ATPase"/>
    <property type="match status" value="1"/>
</dbReference>
<dbReference type="EC" id="7.2.2.-" evidence="14"/>
<dbReference type="InterPro" id="IPR006544">
    <property type="entry name" value="P-type_TPase_V"/>
</dbReference>
<evidence type="ECO:0000256" key="6">
    <source>
        <dbReference type="ARBA" id="ARBA00022741"/>
    </source>
</evidence>
<dbReference type="GO" id="GO:0046872">
    <property type="term" value="F:metal ion binding"/>
    <property type="evidence" value="ECO:0007669"/>
    <property type="project" value="UniProtKB-UniRule"/>
</dbReference>
<evidence type="ECO:0000256" key="10">
    <source>
        <dbReference type="ARBA" id="ARBA00022967"/>
    </source>
</evidence>
<reference evidence="19" key="1">
    <citation type="submission" date="2021-12" db="EMBL/GenBank/DDBJ databases">
        <authorList>
            <person name="King R."/>
        </authorList>
    </citation>
    <scope>NUCLEOTIDE SEQUENCE</scope>
</reference>
<evidence type="ECO:0000256" key="12">
    <source>
        <dbReference type="ARBA" id="ARBA00023136"/>
    </source>
</evidence>
<dbReference type="Pfam" id="PF12409">
    <property type="entry name" value="P5-ATPase"/>
    <property type="match status" value="1"/>
</dbReference>
<dbReference type="SUPFAM" id="SSF81665">
    <property type="entry name" value="Calcium ATPase, transmembrane domain M"/>
    <property type="match status" value="1"/>
</dbReference>
<dbReference type="FunFam" id="3.40.50.1000:FF:000068">
    <property type="entry name" value="Cation-transporting ATPase"/>
    <property type="match status" value="1"/>
</dbReference>
<feature type="domain" description="Cation-transporting P-type ATPase N-terminal" evidence="17">
    <location>
        <begin position="148"/>
        <end position="201"/>
    </location>
</feature>
<dbReference type="OrthoDB" id="48943at2759"/>
<accession>A0A9P0FNG0</accession>
<dbReference type="GO" id="GO:0015203">
    <property type="term" value="F:polyamine transmembrane transporter activity"/>
    <property type="evidence" value="ECO:0007669"/>
    <property type="project" value="TreeGrafter"/>
</dbReference>
<evidence type="ECO:0000259" key="16">
    <source>
        <dbReference type="Pfam" id="PF00689"/>
    </source>
</evidence>
<dbReference type="SUPFAM" id="SSF81660">
    <property type="entry name" value="Metal cation-transporting ATPase, ATP-binding domain N"/>
    <property type="match status" value="1"/>
</dbReference>
<evidence type="ECO:0000256" key="5">
    <source>
        <dbReference type="ARBA" id="ARBA00022723"/>
    </source>
</evidence>
<evidence type="ECO:0000313" key="20">
    <source>
        <dbReference type="Proteomes" id="UP001154078"/>
    </source>
</evidence>
<dbReference type="NCBIfam" id="TIGR01657">
    <property type="entry name" value="P-ATPase-V"/>
    <property type="match status" value="1"/>
</dbReference>
<dbReference type="InterPro" id="IPR008250">
    <property type="entry name" value="ATPase_P-typ_transduc_dom_A_sf"/>
</dbReference>
<dbReference type="InterPro" id="IPR023214">
    <property type="entry name" value="HAD_sf"/>
</dbReference>
<dbReference type="GO" id="GO:0006874">
    <property type="term" value="P:intracellular calcium ion homeostasis"/>
    <property type="evidence" value="ECO:0007669"/>
    <property type="project" value="TreeGrafter"/>
</dbReference>
<dbReference type="Proteomes" id="UP001154078">
    <property type="component" value="Chromosome 8"/>
</dbReference>
<evidence type="ECO:0000256" key="4">
    <source>
        <dbReference type="ARBA" id="ARBA00022692"/>
    </source>
</evidence>
<keyword evidence="7" id="KW-0967">Endosome</keyword>
<keyword evidence="3" id="KW-0597">Phosphoprotein</keyword>
<dbReference type="GO" id="GO:0031902">
    <property type="term" value="C:late endosome membrane"/>
    <property type="evidence" value="ECO:0007669"/>
    <property type="project" value="UniProtKB-SubCell"/>
</dbReference>
<evidence type="ECO:0000313" key="19">
    <source>
        <dbReference type="EMBL" id="CAH0562023.1"/>
    </source>
</evidence>
<protein>
    <recommendedName>
        <fullName evidence="14">Cation-transporting ATPase</fullName>
        <ecNumber evidence="14">7.2.2.-</ecNumber>
    </recommendedName>
</protein>
<feature type="transmembrane region" description="Helical" evidence="14">
    <location>
        <begin position="946"/>
        <end position="968"/>
    </location>
</feature>
<dbReference type="GO" id="GO:0019829">
    <property type="term" value="F:ATPase-coupled monoatomic cation transmembrane transporter activity"/>
    <property type="evidence" value="ECO:0007669"/>
    <property type="project" value="UniProtKB-UniRule"/>
</dbReference>
<gene>
    <name evidence="19" type="ORF">MELIAE_LOCUS11266</name>
</gene>
<dbReference type="InterPro" id="IPR004014">
    <property type="entry name" value="ATPase_P-typ_cation-transptr_N"/>
</dbReference>
<organism evidence="19 20">
    <name type="scientific">Brassicogethes aeneus</name>
    <name type="common">Rape pollen beetle</name>
    <name type="synonym">Meligethes aeneus</name>
    <dbReference type="NCBI Taxonomy" id="1431903"/>
    <lineage>
        <taxon>Eukaryota</taxon>
        <taxon>Metazoa</taxon>
        <taxon>Ecdysozoa</taxon>
        <taxon>Arthropoda</taxon>
        <taxon>Hexapoda</taxon>
        <taxon>Insecta</taxon>
        <taxon>Pterygota</taxon>
        <taxon>Neoptera</taxon>
        <taxon>Endopterygota</taxon>
        <taxon>Coleoptera</taxon>
        <taxon>Polyphaga</taxon>
        <taxon>Cucujiformia</taxon>
        <taxon>Nitidulidae</taxon>
        <taxon>Meligethinae</taxon>
        <taxon>Brassicogethes</taxon>
    </lineage>
</organism>
<keyword evidence="8 14" id="KW-0067">ATP-binding</keyword>
<dbReference type="FunFam" id="1.20.1110.10:FF:000023">
    <property type="entry name" value="Cation-transporting ATPase"/>
    <property type="match status" value="1"/>
</dbReference>
<feature type="transmembrane region" description="Helical" evidence="14">
    <location>
        <begin position="989"/>
        <end position="1008"/>
    </location>
</feature>
<evidence type="ECO:0000256" key="3">
    <source>
        <dbReference type="ARBA" id="ARBA00022553"/>
    </source>
</evidence>
<dbReference type="GO" id="GO:0005524">
    <property type="term" value="F:ATP binding"/>
    <property type="evidence" value="ECO:0007669"/>
    <property type="project" value="UniProtKB-UniRule"/>
</dbReference>
<evidence type="ECO:0000259" key="15">
    <source>
        <dbReference type="Pfam" id="PF00122"/>
    </source>
</evidence>
<evidence type="ECO:0000256" key="9">
    <source>
        <dbReference type="ARBA" id="ARBA00022842"/>
    </source>
</evidence>
<feature type="transmembrane region" description="Helical" evidence="14">
    <location>
        <begin position="1020"/>
        <end position="1040"/>
    </location>
</feature>
<feature type="transmembrane region" description="Helical" evidence="14">
    <location>
        <begin position="45"/>
        <end position="65"/>
    </location>
</feature>
<name>A0A9P0FNG0_BRAAE</name>
<evidence type="ECO:0000256" key="2">
    <source>
        <dbReference type="ARBA" id="ARBA00006000"/>
    </source>
</evidence>
<dbReference type="PANTHER" id="PTHR45630:SF8">
    <property type="entry name" value="CATION-TRANSPORTING ATPASE"/>
    <property type="match status" value="1"/>
</dbReference>
<dbReference type="PANTHER" id="PTHR45630">
    <property type="entry name" value="CATION-TRANSPORTING ATPASE-RELATED"/>
    <property type="match status" value="1"/>
</dbReference>
<dbReference type="Gene3D" id="3.40.1110.10">
    <property type="entry name" value="Calcium-transporting ATPase, cytoplasmic domain N"/>
    <property type="match status" value="1"/>
</dbReference>
<dbReference type="InterPro" id="IPR036412">
    <property type="entry name" value="HAD-like_sf"/>
</dbReference>
<dbReference type="Gene3D" id="2.70.150.10">
    <property type="entry name" value="Calcium-transporting ATPase, cytoplasmic transduction domain A"/>
    <property type="match status" value="1"/>
</dbReference>
<feature type="transmembrane region" description="Helical" evidence="14">
    <location>
        <begin position="385"/>
        <end position="404"/>
    </location>
</feature>
<comment type="subcellular location">
    <subcellularLocation>
        <location evidence="1">Late endosome membrane</location>
        <topology evidence="1">Multi-pass membrane protein</topology>
    </subcellularLocation>
    <subcellularLocation>
        <location evidence="14">Membrane</location>
        <topology evidence="14">Multi-pass membrane protein</topology>
    </subcellularLocation>
</comment>
<feature type="transmembrane region" description="Helical" evidence="14">
    <location>
        <begin position="877"/>
        <end position="896"/>
    </location>
</feature>
<proteinExistence type="inferred from homology"/>
<dbReference type="AlphaFoldDB" id="A0A9P0FNG0"/>
<comment type="caution">
    <text evidence="14">Lacks conserved residue(s) required for the propagation of feature annotation.</text>
</comment>
<dbReference type="EMBL" id="OV121139">
    <property type="protein sequence ID" value="CAH0562023.1"/>
    <property type="molecule type" value="Genomic_DNA"/>
</dbReference>
<dbReference type="GO" id="GO:0016887">
    <property type="term" value="F:ATP hydrolysis activity"/>
    <property type="evidence" value="ECO:0007669"/>
    <property type="project" value="InterPro"/>
</dbReference>
<dbReference type="InterPro" id="IPR044492">
    <property type="entry name" value="P_typ_ATPase_HD_dom"/>
</dbReference>
<feature type="domain" description="P5B-type ATPase N-terminal" evidence="18">
    <location>
        <begin position="29"/>
        <end position="103"/>
    </location>
</feature>
<dbReference type="SFLD" id="SFLDG00002">
    <property type="entry name" value="C1.7:_P-type_atpase_like"/>
    <property type="match status" value="1"/>
</dbReference>
<feature type="transmembrane region" description="Helical" evidence="14">
    <location>
        <begin position="1061"/>
        <end position="1080"/>
    </location>
</feature>
<dbReference type="PRINTS" id="PR00119">
    <property type="entry name" value="CATATPASE"/>
</dbReference>
<dbReference type="InterPro" id="IPR006068">
    <property type="entry name" value="ATPase_P-typ_cation-transptr_C"/>
</dbReference>
<evidence type="ECO:0000256" key="7">
    <source>
        <dbReference type="ARBA" id="ARBA00022753"/>
    </source>
</evidence>
<keyword evidence="5 14" id="KW-0479">Metal-binding</keyword>